<keyword evidence="2" id="KW-0223">Dioxygenase</keyword>
<dbReference type="InterPro" id="IPR042098">
    <property type="entry name" value="TauD-like_sf"/>
</dbReference>
<dbReference type="Gene3D" id="3.60.130.10">
    <property type="entry name" value="Clavaminate synthase-like"/>
    <property type="match status" value="1"/>
</dbReference>
<evidence type="ECO:0000313" key="4">
    <source>
        <dbReference type="Proteomes" id="UP001596084"/>
    </source>
</evidence>
<evidence type="ECO:0000313" key="3">
    <source>
        <dbReference type="EMBL" id="MFC5522830.1"/>
    </source>
</evidence>
<proteinExistence type="predicted"/>
<feature type="non-terminal residue" evidence="2">
    <location>
        <position position="45"/>
    </location>
</feature>
<evidence type="ECO:0000313" key="2">
    <source>
        <dbReference type="EMBL" id="MFC5522597.1"/>
    </source>
</evidence>
<name>A0ABW0QFA3_9BURK</name>
<dbReference type="EMBL" id="JBHSMX010000059">
    <property type="protein sequence ID" value="MFC5522830.1"/>
    <property type="molecule type" value="Genomic_DNA"/>
</dbReference>
<accession>A0ABW0QFA3</accession>
<protein>
    <submittedName>
        <fullName evidence="2">Taurine dioxygenase</fullName>
    </submittedName>
</protein>
<sequence>MRVDPLTCSIGAEISGVNLGDAARDADLFAEIKALLLKHRVLFLR</sequence>
<reference evidence="4" key="2">
    <citation type="journal article" date="2019" name="Int. J. Syst. Evol. Microbiol.">
        <title>The Global Catalogue of Microorganisms (GCM) 10K type strain sequencing project: providing services to taxonomists for standard genome sequencing and annotation.</title>
        <authorList>
            <consortium name="The Broad Institute Genomics Platform"/>
            <consortium name="The Broad Institute Genome Sequencing Center for Infectious Disease"/>
            <person name="Wu L."/>
            <person name="Ma J."/>
        </authorList>
    </citation>
    <scope>NUCLEOTIDE SEQUENCE [LARGE SCALE GENOMIC DNA]</scope>
    <source>
        <strain evidence="4">CGMCC 4.7277</strain>
    </source>
</reference>
<organism evidence="2 4">
    <name type="scientific">Polaromonas jejuensis</name>
    <dbReference type="NCBI Taxonomy" id="457502"/>
    <lineage>
        <taxon>Bacteria</taxon>
        <taxon>Pseudomonadati</taxon>
        <taxon>Pseudomonadota</taxon>
        <taxon>Betaproteobacteria</taxon>
        <taxon>Burkholderiales</taxon>
        <taxon>Comamonadaceae</taxon>
        <taxon>Polaromonas</taxon>
    </lineage>
</organism>
<dbReference type="EMBL" id="JBHSMX010000051">
    <property type="protein sequence ID" value="MFC5522597.1"/>
    <property type="molecule type" value="Genomic_DNA"/>
</dbReference>
<keyword evidence="1" id="KW-0560">Oxidoreductase</keyword>
<evidence type="ECO:0000256" key="1">
    <source>
        <dbReference type="ARBA" id="ARBA00023002"/>
    </source>
</evidence>
<reference evidence="2" key="3">
    <citation type="submission" date="2024-09" db="EMBL/GenBank/DDBJ databases">
        <authorList>
            <person name="Sun Q."/>
            <person name="Mori K."/>
        </authorList>
    </citation>
    <scope>NUCLEOTIDE SEQUENCE</scope>
    <source>
        <strain evidence="2">KACC 12508</strain>
    </source>
</reference>
<comment type="caution">
    <text evidence="2">The sequence shown here is derived from an EMBL/GenBank/DDBJ whole genome shotgun (WGS) entry which is preliminary data.</text>
</comment>
<keyword evidence="4" id="KW-1185">Reference proteome</keyword>
<dbReference type="GO" id="GO:0051213">
    <property type="term" value="F:dioxygenase activity"/>
    <property type="evidence" value="ECO:0007669"/>
    <property type="project" value="UniProtKB-KW"/>
</dbReference>
<reference evidence="2" key="1">
    <citation type="journal article" date="2014" name="Int. J. Syst. Evol. Microbiol.">
        <title>Complete genome of a new Firmicutes species belonging to the dominant human colonic microbiota ('Ruminococcus bicirculans') reveals two chromosomes and a selective capacity to utilize plant glucans.</title>
        <authorList>
            <consortium name="NISC Comparative Sequencing Program"/>
            <person name="Wegmann U."/>
            <person name="Louis P."/>
            <person name="Goesmann A."/>
            <person name="Henrissat B."/>
            <person name="Duncan S.H."/>
            <person name="Flint H.J."/>
        </authorList>
    </citation>
    <scope>NUCLEOTIDE SEQUENCE</scope>
    <source>
        <strain evidence="2">KACC 12508</strain>
    </source>
</reference>
<dbReference type="SUPFAM" id="SSF51197">
    <property type="entry name" value="Clavaminate synthase-like"/>
    <property type="match status" value="1"/>
</dbReference>
<gene>
    <name evidence="2" type="ORF">ACFPP7_17030</name>
    <name evidence="3" type="ORF">ACFPP7_18230</name>
</gene>
<dbReference type="Proteomes" id="UP001596084">
    <property type="component" value="Unassembled WGS sequence"/>
</dbReference>